<sequence length="225" mass="24853">MRSTIQIIVFCFVYVTSATGFHIYYHWKNKLYTRPNQSTTMNMSDEDFYKELPELEIDKFILEYMTGRNYLDGNCNRVKREEAKDDFDFSWDGESDGDFVAEDENVNISEEDLKSFLDSLGEPETTTVDMTVGTDETSQLTSYSDLSSTIEVTESSSSGLTTASESSSRGPTTASFTTESISESSTAVEDTTESSTQISTAAESTTESSGESSPSTVVTTEPSTE</sequence>
<evidence type="ECO:0000256" key="1">
    <source>
        <dbReference type="SAM" id="MobiDB-lite"/>
    </source>
</evidence>
<feature type="transmembrane region" description="Helical" evidence="2">
    <location>
        <begin position="7"/>
        <end position="27"/>
    </location>
</feature>
<feature type="region of interest" description="Disordered" evidence="1">
    <location>
        <begin position="133"/>
        <end position="225"/>
    </location>
</feature>
<proteinExistence type="predicted"/>
<accession>A0A1B6CWE1</accession>
<evidence type="ECO:0000256" key="2">
    <source>
        <dbReference type="SAM" id="Phobius"/>
    </source>
</evidence>
<reference evidence="3" key="1">
    <citation type="submission" date="2015-12" db="EMBL/GenBank/DDBJ databases">
        <title>De novo transcriptome assembly of four potential Pierce s Disease insect vectors from Arizona vineyards.</title>
        <authorList>
            <person name="Tassone E.E."/>
        </authorList>
    </citation>
    <scope>NUCLEOTIDE SEQUENCE</scope>
</reference>
<name>A0A1B6CWE1_9HEMI</name>
<gene>
    <name evidence="3" type="ORF">g.17323</name>
</gene>
<keyword evidence="2" id="KW-1133">Transmembrane helix</keyword>
<dbReference type="EMBL" id="GEDC01019775">
    <property type="protein sequence ID" value="JAS17523.1"/>
    <property type="molecule type" value="Transcribed_RNA"/>
</dbReference>
<keyword evidence="2" id="KW-0812">Transmembrane</keyword>
<organism evidence="3">
    <name type="scientific">Clastoptera arizonana</name>
    <name type="common">Arizona spittle bug</name>
    <dbReference type="NCBI Taxonomy" id="38151"/>
    <lineage>
        <taxon>Eukaryota</taxon>
        <taxon>Metazoa</taxon>
        <taxon>Ecdysozoa</taxon>
        <taxon>Arthropoda</taxon>
        <taxon>Hexapoda</taxon>
        <taxon>Insecta</taxon>
        <taxon>Pterygota</taxon>
        <taxon>Neoptera</taxon>
        <taxon>Paraneoptera</taxon>
        <taxon>Hemiptera</taxon>
        <taxon>Auchenorrhyncha</taxon>
        <taxon>Cercopoidea</taxon>
        <taxon>Clastopteridae</taxon>
        <taxon>Clastoptera</taxon>
    </lineage>
</organism>
<keyword evidence="2" id="KW-0472">Membrane</keyword>
<feature type="compositionally biased region" description="Polar residues" evidence="1">
    <location>
        <begin position="133"/>
        <end position="146"/>
    </location>
</feature>
<dbReference type="AlphaFoldDB" id="A0A1B6CWE1"/>
<evidence type="ECO:0000313" key="3">
    <source>
        <dbReference type="EMBL" id="JAS17523.1"/>
    </source>
</evidence>
<feature type="non-terminal residue" evidence="3">
    <location>
        <position position="225"/>
    </location>
</feature>
<feature type="compositionally biased region" description="Low complexity" evidence="1">
    <location>
        <begin position="147"/>
        <end position="225"/>
    </location>
</feature>
<protein>
    <submittedName>
        <fullName evidence="3">Uncharacterized protein</fullName>
    </submittedName>
</protein>